<keyword evidence="2" id="KW-0328">Glycosyltransferase</keyword>
<dbReference type="Gene3D" id="3.40.50.2000">
    <property type="entry name" value="Glycogen Phosphorylase B"/>
    <property type="match status" value="2"/>
</dbReference>
<organism evidence="6">
    <name type="scientific">Tuwongella immobilis</name>
    <dbReference type="NCBI Taxonomy" id="692036"/>
    <lineage>
        <taxon>Bacteria</taxon>
        <taxon>Pseudomonadati</taxon>
        <taxon>Planctomycetota</taxon>
        <taxon>Planctomycetia</taxon>
        <taxon>Gemmatales</taxon>
        <taxon>Gemmataceae</taxon>
        <taxon>Tuwongella</taxon>
    </lineage>
</organism>
<dbReference type="CDD" id="cd03801">
    <property type="entry name" value="GT4_PimA-like"/>
    <property type="match status" value="1"/>
</dbReference>
<dbReference type="RefSeq" id="WP_162657127.1">
    <property type="nucleotide sequence ID" value="NZ_LR593887.1"/>
</dbReference>
<dbReference type="InParanoid" id="A0A6C2YKH9"/>
<dbReference type="Proteomes" id="UP000464378">
    <property type="component" value="Chromosome"/>
</dbReference>
<dbReference type="InterPro" id="IPR001173">
    <property type="entry name" value="Glyco_trans_2-like"/>
</dbReference>
<dbReference type="KEGG" id="tim:GMBLW1_20730"/>
<dbReference type="EMBL" id="LR586016">
    <property type="protein sequence ID" value="VIP01887.1"/>
    <property type="molecule type" value="Genomic_DNA"/>
</dbReference>
<dbReference type="Pfam" id="PF00535">
    <property type="entry name" value="Glycos_transf_2"/>
    <property type="match status" value="1"/>
</dbReference>
<evidence type="ECO:0008006" key="8">
    <source>
        <dbReference type="Google" id="ProtNLM"/>
    </source>
</evidence>
<evidence type="ECO:0000256" key="2">
    <source>
        <dbReference type="ARBA" id="ARBA00022676"/>
    </source>
</evidence>
<keyword evidence="7" id="KW-1185">Reference proteome</keyword>
<protein>
    <recommendedName>
        <fullName evidence="8">Glycosyltransferase 2-like domain-containing protein</fullName>
    </recommendedName>
</protein>
<feature type="domain" description="Glycosyl transferase family 1" evidence="4">
    <location>
        <begin position="649"/>
        <end position="794"/>
    </location>
</feature>
<dbReference type="GO" id="GO:0016757">
    <property type="term" value="F:glycosyltransferase activity"/>
    <property type="evidence" value="ECO:0007669"/>
    <property type="project" value="UniProtKB-KW"/>
</dbReference>
<evidence type="ECO:0000259" key="4">
    <source>
        <dbReference type="Pfam" id="PF00534"/>
    </source>
</evidence>
<keyword evidence="3 6" id="KW-0808">Transferase</keyword>
<dbReference type="Gene3D" id="3.90.550.10">
    <property type="entry name" value="Spore Coat Polysaccharide Biosynthesis Protein SpsA, Chain A"/>
    <property type="match status" value="1"/>
</dbReference>
<dbReference type="CDD" id="cd00761">
    <property type="entry name" value="Glyco_tranf_GTA_type"/>
    <property type="match status" value="1"/>
</dbReference>
<evidence type="ECO:0000256" key="1">
    <source>
        <dbReference type="ARBA" id="ARBA00009481"/>
    </source>
</evidence>
<evidence type="ECO:0000313" key="7">
    <source>
        <dbReference type="Proteomes" id="UP000464378"/>
    </source>
</evidence>
<dbReference type="EMBL" id="LR593887">
    <property type="protein sequence ID" value="VTR99749.1"/>
    <property type="molecule type" value="Genomic_DNA"/>
</dbReference>
<dbReference type="AlphaFoldDB" id="A0A6C2YKH9"/>
<accession>A0A6C2YKH9</accession>
<evidence type="ECO:0000259" key="5">
    <source>
        <dbReference type="Pfam" id="PF00535"/>
    </source>
</evidence>
<name>A0A6C2YKH9_9BACT</name>
<feature type="domain" description="Glycosyltransferase 2-like" evidence="5">
    <location>
        <begin position="14"/>
        <end position="117"/>
    </location>
</feature>
<dbReference type="PANTHER" id="PTHR12526">
    <property type="entry name" value="GLYCOSYLTRANSFERASE"/>
    <property type="match status" value="1"/>
</dbReference>
<gene>
    <name evidence="6" type="ORF">GMBLW1_20730</name>
</gene>
<dbReference type="PANTHER" id="PTHR12526:SF640">
    <property type="entry name" value="COLANIC ACID BIOSYNTHESIS GLYCOSYLTRANSFERASE WCAL-RELATED"/>
    <property type="match status" value="1"/>
</dbReference>
<evidence type="ECO:0000256" key="3">
    <source>
        <dbReference type="ARBA" id="ARBA00022679"/>
    </source>
</evidence>
<reference evidence="6" key="1">
    <citation type="submission" date="2019-04" db="EMBL/GenBank/DDBJ databases">
        <authorList>
            <consortium name="Science for Life Laboratories"/>
        </authorList>
    </citation>
    <scope>NUCLEOTIDE SEQUENCE</scope>
    <source>
        <strain evidence="6">MBLW1</strain>
    </source>
</reference>
<sequence length="963" mass="106795">MRVSVVIHPIGDTAALQATLQGLALQTELDFEVLLAGDEPDPAARQALHPHANRLRWIGAVPNSWGQTRNRAVQHSHGDWVAFLEAGAIPAPQWLEELLALSAEAHAQDLVAVGGPIRGDAADSGIAVDRITGEIVDCPAAHVAQTLPYGDARLHLPAGNCAVRREAFRLAGGYHPIFQGETAHADWLRRTLDAGGRLRRCELAWVLRHQRIEMDARRTAWAADLIPATLAARRPHDREADLLAWCVQAIQQIIAYASESMVQHALHQSLSHGLNCRLAACENPPELPSVVEKTIGVRWVPTNEAATRINVAVIGHPTPADQPHDGWKLAESLRDAGHRVTLIVPSIAIQDRWSFRRGIWIQQVAVTAEMPPIRQSEALHAAVETLHWEQFLDAVMVPPDEWGYATAIDGGLVRFARTTNVSLAAPESELVTKFRAEAEAVLQPRPRDWGAELVAAVRASIDPAMRELPPPTMRRMRFSLICGGIAHRDATSNVTRSQFQAITDYCRAKRIRTRIRAFMPACAVPDSRVIITHPEACEVVTHPHVQASDLILIHFGFYAPGNQAIHFLPRSAKVVLCYHGITPPRFESPANRVMLHRSYEQLDYLLHVNQILVQSEYLAKELLAQGIARESIVRLPLPLAVPQTSELAELPETGTPLRLIYLGRVVPSKGLLDLFAAMSRVREQGGPELRLSIYSNSKMANPEHRAELESWVQAHHLEHAIEFCFDCENAEVAAAFRSADVLVMPSYHEGFCVPVIEALANGCRVLTTQAAALPETSGGLGQTIPPGDVEAMAACLSAMPADRDAGMVRTDSQLLSRADWWQRVQAYLPRFEPKRYTHDFLAAVFDGWNPPPLEVREYLAREQGRIWREAVAGQASRPHGWISQRILELELTQPAKPTSVPVQPPVSGWKSRIRQGLQPIARRVPMLAMVVRYCKRAILLPWNFHILFTELQQRMRDGSTKSS</sequence>
<proteinExistence type="inferred from homology"/>
<dbReference type="SUPFAM" id="SSF53448">
    <property type="entry name" value="Nucleotide-diphospho-sugar transferases"/>
    <property type="match status" value="1"/>
</dbReference>
<dbReference type="InterPro" id="IPR029044">
    <property type="entry name" value="Nucleotide-diphossugar_trans"/>
</dbReference>
<dbReference type="InterPro" id="IPR001296">
    <property type="entry name" value="Glyco_trans_1"/>
</dbReference>
<dbReference type="Pfam" id="PF00534">
    <property type="entry name" value="Glycos_transf_1"/>
    <property type="match status" value="1"/>
</dbReference>
<dbReference type="SUPFAM" id="SSF53756">
    <property type="entry name" value="UDP-Glycosyltransferase/glycogen phosphorylase"/>
    <property type="match status" value="1"/>
</dbReference>
<evidence type="ECO:0000313" key="6">
    <source>
        <dbReference type="EMBL" id="VIP01887.1"/>
    </source>
</evidence>
<comment type="similarity">
    <text evidence="1">Belongs to the glycosyltransferase group 1 family. Glycosyltransferase 4 subfamily.</text>
</comment>